<keyword evidence="4" id="KW-1185">Reference proteome</keyword>
<dbReference type="PANTHER" id="PTHR34136">
    <property type="match status" value="1"/>
</dbReference>
<comment type="caution">
    <text evidence="3">The sequence shown here is derived from an EMBL/GenBank/DDBJ whole genome shotgun (WGS) entry which is preliminary data.</text>
</comment>
<evidence type="ECO:0000256" key="1">
    <source>
        <dbReference type="ARBA" id="ARBA00022676"/>
    </source>
</evidence>
<sequence>MMLEDSRAARAGRKGYPRIVVSSNGAVIADFHRSAEFRSLILEADIVDADGMPLVMATQLLCAEPLKERVATTDFINDAAELASREGLKFYFLGAKPGVAEKAAQHFRALYPRLEIVGVRNGYFTQEDEAEICAEVVALKTDVMWVGLGSPLQEAFAHRNRERLSGIGWIRTCGGMFDHYSGKFKRAPRWMQVIGLEWLHRTINEPLRLSGRYFRTNLPALFYLVTQTTDSAPPLTDAKTP</sequence>
<reference evidence="3 4" key="1">
    <citation type="submission" date="2023-07" db="EMBL/GenBank/DDBJ databases">
        <title>Sorghum-associated microbial communities from plants grown in Nebraska, USA.</title>
        <authorList>
            <person name="Schachtman D."/>
        </authorList>
    </citation>
    <scope>NUCLEOTIDE SEQUENCE [LARGE SCALE GENOMIC DNA]</scope>
    <source>
        <strain evidence="3 4">DS2154</strain>
    </source>
</reference>
<dbReference type="Proteomes" id="UP001262754">
    <property type="component" value="Unassembled WGS sequence"/>
</dbReference>
<dbReference type="Pfam" id="PF03808">
    <property type="entry name" value="Glyco_tran_WecG"/>
    <property type="match status" value="1"/>
</dbReference>
<organism evidence="3 4">
    <name type="scientific">Caulobacter rhizosphaerae</name>
    <dbReference type="NCBI Taxonomy" id="2010972"/>
    <lineage>
        <taxon>Bacteria</taxon>
        <taxon>Pseudomonadati</taxon>
        <taxon>Pseudomonadota</taxon>
        <taxon>Alphaproteobacteria</taxon>
        <taxon>Caulobacterales</taxon>
        <taxon>Caulobacteraceae</taxon>
        <taxon>Caulobacter</taxon>
    </lineage>
</organism>
<protein>
    <submittedName>
        <fullName evidence="3">Exopolysaccharide biosynthesis WecB/TagA/CpsF family protein</fullName>
    </submittedName>
</protein>
<dbReference type="PANTHER" id="PTHR34136:SF1">
    <property type="entry name" value="UDP-N-ACETYL-D-MANNOSAMINURONIC ACID TRANSFERASE"/>
    <property type="match status" value="1"/>
</dbReference>
<evidence type="ECO:0000313" key="4">
    <source>
        <dbReference type="Proteomes" id="UP001262754"/>
    </source>
</evidence>
<evidence type="ECO:0000313" key="3">
    <source>
        <dbReference type="EMBL" id="MDR6530799.1"/>
    </source>
</evidence>
<keyword evidence="1" id="KW-0328">Glycosyltransferase</keyword>
<evidence type="ECO:0000256" key="2">
    <source>
        <dbReference type="ARBA" id="ARBA00022679"/>
    </source>
</evidence>
<gene>
    <name evidence="3" type="ORF">J2800_001538</name>
</gene>
<proteinExistence type="predicted"/>
<name>A0ABU1MXA5_9CAUL</name>
<dbReference type="EMBL" id="JAVDRL010000004">
    <property type="protein sequence ID" value="MDR6530799.1"/>
    <property type="molecule type" value="Genomic_DNA"/>
</dbReference>
<dbReference type="CDD" id="cd06533">
    <property type="entry name" value="Glyco_transf_WecG_TagA"/>
    <property type="match status" value="1"/>
</dbReference>
<dbReference type="InterPro" id="IPR004629">
    <property type="entry name" value="WecG_TagA_CpsF"/>
</dbReference>
<accession>A0ABU1MXA5</accession>
<keyword evidence="2" id="KW-0808">Transferase</keyword>
<dbReference type="NCBIfam" id="TIGR00696">
    <property type="entry name" value="wecG_tagA_cpsF"/>
    <property type="match status" value="1"/>
</dbReference>